<accession>A0ABT8CAQ2</accession>
<feature type="chain" id="PRO_5047413587" evidence="1">
    <location>
        <begin position="22"/>
        <end position="124"/>
    </location>
</feature>
<protein>
    <submittedName>
        <fullName evidence="2">Uncharacterized protein</fullName>
    </submittedName>
</protein>
<proteinExistence type="predicted"/>
<feature type="signal peptide" evidence="1">
    <location>
        <begin position="1"/>
        <end position="21"/>
    </location>
</feature>
<keyword evidence="3" id="KW-1185">Reference proteome</keyword>
<evidence type="ECO:0000313" key="3">
    <source>
        <dbReference type="Proteomes" id="UP001236663"/>
    </source>
</evidence>
<comment type="caution">
    <text evidence="2">The sequence shown here is derived from an EMBL/GenBank/DDBJ whole genome shotgun (WGS) entry which is preliminary data.</text>
</comment>
<reference evidence="3" key="1">
    <citation type="journal article" date="2019" name="Int. J. Syst. Evol. Microbiol.">
        <title>The Global Catalogue of Microorganisms (GCM) 10K type strain sequencing project: providing services to taxonomists for standard genome sequencing and annotation.</title>
        <authorList>
            <consortium name="The Broad Institute Genomics Platform"/>
            <consortium name="The Broad Institute Genome Sequencing Center for Infectious Disease"/>
            <person name="Wu L."/>
            <person name="Ma J."/>
        </authorList>
    </citation>
    <scope>NUCLEOTIDE SEQUENCE [LARGE SCALE GENOMIC DNA]</scope>
    <source>
        <strain evidence="3">CECT 7706</strain>
    </source>
</reference>
<evidence type="ECO:0000256" key="1">
    <source>
        <dbReference type="SAM" id="SignalP"/>
    </source>
</evidence>
<organism evidence="2 3">
    <name type="scientific">Cyclobacterium jeungdonense</name>
    <dbReference type="NCBI Taxonomy" id="708087"/>
    <lineage>
        <taxon>Bacteria</taxon>
        <taxon>Pseudomonadati</taxon>
        <taxon>Bacteroidota</taxon>
        <taxon>Cytophagia</taxon>
        <taxon>Cytophagales</taxon>
        <taxon>Cyclobacteriaceae</taxon>
        <taxon>Cyclobacterium</taxon>
    </lineage>
</organism>
<dbReference type="RefSeq" id="WP_163383588.1">
    <property type="nucleotide sequence ID" value="NZ_JAUFQS010000047.1"/>
</dbReference>
<evidence type="ECO:0000313" key="2">
    <source>
        <dbReference type="EMBL" id="MDN3689874.1"/>
    </source>
</evidence>
<sequence>MRRFLLLGICGMAFTSLPAQNQIQTHAKNPNYFSWGITPVFLIGAAGFHSWAPISRPGTVQMEQQLERMGNLIDEINSPLIMGLVRWLPYDPMNHVHDGTVKRVLQPWKQEADGRYDLSQFSSG</sequence>
<gene>
    <name evidence="2" type="ORF">QWZ15_18775</name>
</gene>
<keyword evidence="1" id="KW-0732">Signal</keyword>
<dbReference type="EMBL" id="JAUFQS010000047">
    <property type="protein sequence ID" value="MDN3689874.1"/>
    <property type="molecule type" value="Genomic_DNA"/>
</dbReference>
<name>A0ABT8CAQ2_9BACT</name>
<dbReference type="Proteomes" id="UP001236663">
    <property type="component" value="Unassembled WGS sequence"/>
</dbReference>